<sequence>MASVRFPPDIQQHLLLKTLSVCDFVMLDLPPSTPAVMTRLAQMPKYASKLEPTVHNVNEIVSILSPSDNILETLQQSIHFGLVKSILSPHSPISGGRRYPLWLVSFWAELSSIRKIQQKWRTAIASLETQIDRNKESGPLRQAFFTLSQIQWTGRLQGFRKGIDLHQLSVYFTREWLTNDHELVMLDALKDDLVIAGKPDESFIENTAFILLLGNAFKDKQGYMDGSCYEWLHQQGDDLAIRDTGKRLLSTIANQDGVHWVAIILDFGRQRLYHGNPYGNCISEEHHAIIDWWTEHHANV</sequence>
<proteinExistence type="predicted"/>
<gene>
    <name evidence="1" type="ORF">H0H81_001272</name>
</gene>
<dbReference type="AlphaFoldDB" id="A0A9P7GH91"/>
<dbReference type="EMBL" id="JABCKI010000611">
    <property type="protein sequence ID" value="KAG5649971.1"/>
    <property type="molecule type" value="Genomic_DNA"/>
</dbReference>
<reference evidence="1" key="2">
    <citation type="submission" date="2021-10" db="EMBL/GenBank/DDBJ databases">
        <title>Phylogenomics reveals ancestral predisposition of the termite-cultivated fungus Termitomyces towards a domesticated lifestyle.</title>
        <authorList>
            <person name="Auxier B."/>
            <person name="Grum-Grzhimaylo A."/>
            <person name="Cardenas M.E."/>
            <person name="Lodge J.D."/>
            <person name="Laessoe T."/>
            <person name="Pedersen O."/>
            <person name="Smith M.E."/>
            <person name="Kuyper T.W."/>
            <person name="Franco-Molano E.A."/>
            <person name="Baroni T.J."/>
            <person name="Aanen D.K."/>
        </authorList>
    </citation>
    <scope>NUCLEOTIDE SEQUENCE</scope>
    <source>
        <strain evidence="1">D49</strain>
    </source>
</reference>
<accession>A0A9P7GH91</accession>
<dbReference type="Proteomes" id="UP000717328">
    <property type="component" value="Unassembled WGS sequence"/>
</dbReference>
<evidence type="ECO:0000313" key="2">
    <source>
        <dbReference type="Proteomes" id="UP000717328"/>
    </source>
</evidence>
<protein>
    <recommendedName>
        <fullName evidence="3">Ubiquitin-like protease family profile domain-containing protein</fullName>
    </recommendedName>
</protein>
<name>A0A9P7GH91_9AGAR</name>
<evidence type="ECO:0000313" key="1">
    <source>
        <dbReference type="EMBL" id="KAG5649971.1"/>
    </source>
</evidence>
<evidence type="ECO:0008006" key="3">
    <source>
        <dbReference type="Google" id="ProtNLM"/>
    </source>
</evidence>
<organism evidence="1 2">
    <name type="scientific">Sphagnurus paluster</name>
    <dbReference type="NCBI Taxonomy" id="117069"/>
    <lineage>
        <taxon>Eukaryota</taxon>
        <taxon>Fungi</taxon>
        <taxon>Dikarya</taxon>
        <taxon>Basidiomycota</taxon>
        <taxon>Agaricomycotina</taxon>
        <taxon>Agaricomycetes</taxon>
        <taxon>Agaricomycetidae</taxon>
        <taxon>Agaricales</taxon>
        <taxon>Tricholomatineae</taxon>
        <taxon>Lyophyllaceae</taxon>
        <taxon>Sphagnurus</taxon>
    </lineage>
</organism>
<dbReference type="OrthoDB" id="2979847at2759"/>
<comment type="caution">
    <text evidence="1">The sequence shown here is derived from an EMBL/GenBank/DDBJ whole genome shotgun (WGS) entry which is preliminary data.</text>
</comment>
<keyword evidence="2" id="KW-1185">Reference proteome</keyword>
<reference evidence="1" key="1">
    <citation type="submission" date="2021-02" db="EMBL/GenBank/DDBJ databases">
        <authorList>
            <person name="Nieuwenhuis M."/>
            <person name="Van De Peppel L.J.J."/>
        </authorList>
    </citation>
    <scope>NUCLEOTIDE SEQUENCE</scope>
    <source>
        <strain evidence="1">D49</strain>
    </source>
</reference>